<evidence type="ECO:0000313" key="9">
    <source>
        <dbReference type="EMBL" id="RJG03829.1"/>
    </source>
</evidence>
<keyword evidence="10" id="KW-1185">Reference proteome</keyword>
<feature type="transmembrane region" description="Helical" evidence="5">
    <location>
        <begin position="70"/>
        <end position="93"/>
    </location>
</feature>
<feature type="transmembrane region" description="Helical" evidence="5">
    <location>
        <begin position="398"/>
        <end position="416"/>
    </location>
</feature>
<dbReference type="InterPro" id="IPR007016">
    <property type="entry name" value="O-antigen_ligase-rel_domated"/>
</dbReference>
<evidence type="ECO:0000256" key="5">
    <source>
        <dbReference type="SAM" id="Phobius"/>
    </source>
</evidence>
<dbReference type="InterPro" id="IPR031726">
    <property type="entry name" value="PglL_A"/>
</dbReference>
<feature type="transmembrane region" description="Helical" evidence="5">
    <location>
        <begin position="38"/>
        <end position="58"/>
    </location>
</feature>
<organism evidence="9 10">
    <name type="scientific">Noviherbaspirillum sedimenti</name>
    <dbReference type="NCBI Taxonomy" id="2320865"/>
    <lineage>
        <taxon>Bacteria</taxon>
        <taxon>Pseudomonadati</taxon>
        <taxon>Pseudomonadota</taxon>
        <taxon>Betaproteobacteria</taxon>
        <taxon>Burkholderiales</taxon>
        <taxon>Oxalobacteraceae</taxon>
        <taxon>Noviherbaspirillum</taxon>
    </lineage>
</organism>
<feature type="transmembrane region" description="Helical" evidence="5">
    <location>
        <begin position="258"/>
        <end position="281"/>
    </location>
</feature>
<feature type="transmembrane region" description="Helical" evidence="5">
    <location>
        <begin position="216"/>
        <end position="246"/>
    </location>
</feature>
<feature type="transmembrane region" description="Helical" evidence="5">
    <location>
        <begin position="428"/>
        <end position="449"/>
    </location>
</feature>
<dbReference type="Pfam" id="PF04932">
    <property type="entry name" value="Wzy_C"/>
    <property type="match status" value="1"/>
</dbReference>
<sequence>MEGGTCGPLFFFMLIYISAVALFLSWLLPLHFPPWVSWHLELLAFVAVYLLAWSVILIPKLKAGLGAFRIPAVGLPFITLGLVAVVQFSTGVVTYGGDALVFVLYMVLCVMCLTLGFDCGAQTISFAGTDHAKKIDSALVLLAGVVLVGAFASAVLAFAQVLDVWEATWINRTHQLRRPGANLGQPNHLATLLLMGVASLLFLYELGRLKALSSILIFIVLGMALAFTESRTGVLSFLLLAGWWFVKNKRVGFKSSHWTISLAFIVFLAIFWTWPSIFAFIQKIGTSAEVNVKAGSRLMVWPQLFEAVTQRPWLGWGLGNVPEAHNAVVHAYLVSEPFSYSHNILLDLALGIGVPITVILVLLTGWWLWTRLMQANQLRSWYCLAVSLPLAVHSLFEFPFAYAYFLVPVMFALGILEGMSKGKVAFQIGLRLAIAIFFGVNIIAAWSAIEYFRIEEDFRIARFEGLKLGQTPTDYERPKVVILTQLGALLDGARIAPKPDMTANELELAKKVAMRYPWTATQNRYALSLALNGNPEEAIRQMRVIRALYGEKTYNTIKNNWKVLAEDKFPQLRGLELP</sequence>
<evidence type="ECO:0000256" key="1">
    <source>
        <dbReference type="ARBA" id="ARBA00004141"/>
    </source>
</evidence>
<comment type="subcellular location">
    <subcellularLocation>
        <location evidence="1">Membrane</location>
        <topology evidence="1">Multi-pass membrane protein</topology>
    </subcellularLocation>
</comment>
<comment type="caution">
    <text evidence="9">The sequence shown here is derived from an EMBL/GenBank/DDBJ whole genome shotgun (WGS) entry which is preliminary data.</text>
</comment>
<dbReference type="PANTHER" id="PTHR37422:SF13">
    <property type="entry name" value="LIPOPOLYSACCHARIDE BIOSYNTHESIS PROTEIN PA4999-RELATED"/>
    <property type="match status" value="1"/>
</dbReference>
<evidence type="ECO:0000259" key="6">
    <source>
        <dbReference type="Pfam" id="PF04932"/>
    </source>
</evidence>
<evidence type="ECO:0000256" key="4">
    <source>
        <dbReference type="ARBA" id="ARBA00023136"/>
    </source>
</evidence>
<evidence type="ECO:0000256" key="3">
    <source>
        <dbReference type="ARBA" id="ARBA00022989"/>
    </source>
</evidence>
<dbReference type="Pfam" id="PF15864">
    <property type="entry name" value="PglL_A"/>
    <property type="match status" value="1"/>
</dbReference>
<keyword evidence="4 5" id="KW-0472">Membrane</keyword>
<dbReference type="InterPro" id="IPR021797">
    <property type="entry name" value="Wzy_C_2"/>
</dbReference>
<feature type="transmembrane region" description="Helical" evidence="5">
    <location>
        <begin position="99"/>
        <end position="117"/>
    </location>
</feature>
<protein>
    <recommendedName>
        <fullName evidence="11">Virulence factor membrane-bound polymerase C-terminal domain-containing protein</fullName>
    </recommendedName>
</protein>
<dbReference type="PANTHER" id="PTHR37422">
    <property type="entry name" value="TEICHURONIC ACID BIOSYNTHESIS PROTEIN TUAE"/>
    <property type="match status" value="1"/>
</dbReference>
<evidence type="ECO:0000313" key="10">
    <source>
        <dbReference type="Proteomes" id="UP000266327"/>
    </source>
</evidence>
<evidence type="ECO:0000259" key="7">
    <source>
        <dbReference type="Pfam" id="PF11846"/>
    </source>
</evidence>
<dbReference type="Pfam" id="PF11846">
    <property type="entry name" value="Wzy_C_2"/>
    <property type="match status" value="1"/>
</dbReference>
<accession>A0A3A3GAP2</accession>
<dbReference type="AlphaFoldDB" id="A0A3A3GAP2"/>
<feature type="transmembrane region" description="Helical" evidence="5">
    <location>
        <begin position="187"/>
        <end position="204"/>
    </location>
</feature>
<feature type="domain" description="O-antigen ligase-related" evidence="6">
    <location>
        <begin position="217"/>
        <end position="360"/>
    </location>
</feature>
<dbReference type="GO" id="GO:0016020">
    <property type="term" value="C:membrane"/>
    <property type="evidence" value="ECO:0007669"/>
    <property type="project" value="UniProtKB-SubCell"/>
</dbReference>
<feature type="transmembrane region" description="Helical" evidence="5">
    <location>
        <begin position="9"/>
        <end position="32"/>
    </location>
</feature>
<keyword evidence="3 5" id="KW-1133">Transmembrane helix</keyword>
<evidence type="ECO:0000259" key="8">
    <source>
        <dbReference type="Pfam" id="PF15864"/>
    </source>
</evidence>
<keyword evidence="2 5" id="KW-0812">Transmembrane</keyword>
<reference evidence="10" key="1">
    <citation type="submission" date="2018-09" db="EMBL/GenBank/DDBJ databases">
        <authorList>
            <person name="Zhu H."/>
        </authorList>
    </citation>
    <scope>NUCLEOTIDE SEQUENCE [LARGE SCALE GENOMIC DNA]</scope>
    <source>
        <strain evidence="10">K1S02-23</strain>
    </source>
</reference>
<dbReference type="Proteomes" id="UP000266327">
    <property type="component" value="Unassembled WGS sequence"/>
</dbReference>
<name>A0A3A3GAP2_9BURK</name>
<dbReference type="EMBL" id="QYUQ01000002">
    <property type="protein sequence ID" value="RJG03829.1"/>
    <property type="molecule type" value="Genomic_DNA"/>
</dbReference>
<feature type="domain" description="Protein glycosylation ligase" evidence="8">
    <location>
        <begin position="179"/>
        <end position="203"/>
    </location>
</feature>
<feature type="domain" description="Virulence factor membrane-bound polymerase C-terminal" evidence="7">
    <location>
        <begin position="381"/>
        <end position="558"/>
    </location>
</feature>
<feature type="transmembrane region" description="Helical" evidence="5">
    <location>
        <begin position="344"/>
        <end position="369"/>
    </location>
</feature>
<evidence type="ECO:0008006" key="11">
    <source>
        <dbReference type="Google" id="ProtNLM"/>
    </source>
</evidence>
<evidence type="ECO:0000256" key="2">
    <source>
        <dbReference type="ARBA" id="ARBA00022692"/>
    </source>
</evidence>
<gene>
    <name evidence="9" type="ORF">D3878_21400</name>
</gene>
<proteinExistence type="predicted"/>
<feature type="transmembrane region" description="Helical" evidence="5">
    <location>
        <begin position="138"/>
        <end position="159"/>
    </location>
</feature>
<dbReference type="InterPro" id="IPR051533">
    <property type="entry name" value="WaaL-like"/>
</dbReference>